<gene>
    <name evidence="1" type="ORF">COU14_03395</name>
</gene>
<proteinExistence type="predicted"/>
<dbReference type="Proteomes" id="UP000229612">
    <property type="component" value="Unassembled WGS sequence"/>
</dbReference>
<dbReference type="AlphaFoldDB" id="A0A2H0UGT5"/>
<protein>
    <recommendedName>
        <fullName evidence="3">Glycosyltransferase 2-like domain-containing protein</fullName>
    </recommendedName>
</protein>
<comment type="caution">
    <text evidence="1">The sequence shown here is derived from an EMBL/GenBank/DDBJ whole genome shotgun (WGS) entry which is preliminary data.</text>
</comment>
<sequence length="172" mass="18937">MSETKDPSGIFFSLIVPSVADRDRFQGHISSVCAVLDKQIPGYYEIVAIESSEDNPSSDWDHVKGEVLVIIDGNLNCPPTTLNEVITAFEDGSDMAFAGQYQDGTSASSDPELSYFGIRRSSLPRLHESPEGHRLILEILGPETIKKLTTTPTEISGNYILKHLRKMIGVQK</sequence>
<evidence type="ECO:0000313" key="1">
    <source>
        <dbReference type="EMBL" id="PIR85601.1"/>
    </source>
</evidence>
<evidence type="ECO:0008006" key="3">
    <source>
        <dbReference type="Google" id="ProtNLM"/>
    </source>
</evidence>
<name>A0A2H0UGT5_9BACT</name>
<reference evidence="2" key="1">
    <citation type="submission" date="2017-09" db="EMBL/GenBank/DDBJ databases">
        <title>Depth-based differentiation of microbial function through sediment-hosted aquifers and enrichment of novel symbionts in the deep terrestrial subsurface.</title>
        <authorList>
            <person name="Probst A.J."/>
            <person name="Ladd B."/>
            <person name="Jarett J.K."/>
            <person name="Geller-Mcgrath D.E."/>
            <person name="Sieber C.M.K."/>
            <person name="Emerson J.B."/>
            <person name="Anantharaman K."/>
            <person name="Thomas B.C."/>
            <person name="Malmstrom R."/>
            <person name="Stieglmeier M."/>
            <person name="Klingl A."/>
            <person name="Woyke T."/>
            <person name="Ryan C.M."/>
            <person name="Banfield J.F."/>
        </authorList>
    </citation>
    <scope>NUCLEOTIDE SEQUENCE [LARGE SCALE GENOMIC DNA]</scope>
</reference>
<organism evidence="1 2">
    <name type="scientific">Candidatus Kaiserbacteria bacterium CG10_big_fil_rev_8_21_14_0_10_44_10</name>
    <dbReference type="NCBI Taxonomy" id="1974606"/>
    <lineage>
        <taxon>Bacteria</taxon>
        <taxon>Candidatus Kaiseribacteriota</taxon>
    </lineage>
</organism>
<evidence type="ECO:0000313" key="2">
    <source>
        <dbReference type="Proteomes" id="UP000229612"/>
    </source>
</evidence>
<accession>A0A2H0UGT5</accession>
<dbReference type="EMBL" id="PFBG01000038">
    <property type="protein sequence ID" value="PIR85601.1"/>
    <property type="molecule type" value="Genomic_DNA"/>
</dbReference>